<proteinExistence type="predicted"/>
<gene>
    <name evidence="2" type="ORF">GR170_21545</name>
</gene>
<keyword evidence="3" id="KW-1185">Reference proteome</keyword>
<protein>
    <submittedName>
        <fullName evidence="2">Uncharacterized protein</fullName>
    </submittedName>
</protein>
<sequence>MSLMGPGTLRVIGALALLLLVAGALFSVFAGGLSVAVVLLTAWLVEHWVQLFGGNGVTIGPLHLMQSIGHAATGS</sequence>
<evidence type="ECO:0000313" key="3">
    <source>
        <dbReference type="Proteomes" id="UP000477911"/>
    </source>
</evidence>
<evidence type="ECO:0000313" key="2">
    <source>
        <dbReference type="EMBL" id="MXN20428.1"/>
    </source>
</evidence>
<reference evidence="2 3" key="1">
    <citation type="submission" date="2019-12" db="EMBL/GenBank/DDBJ databases">
        <authorList>
            <person name="Li M."/>
        </authorList>
    </citation>
    <scope>NUCLEOTIDE SEQUENCE [LARGE SCALE GENOMIC DNA]</scope>
    <source>
        <strain evidence="2 3">GBMRC 2024</strain>
    </source>
</reference>
<name>A0A6L7GA68_9RHOB</name>
<comment type="caution">
    <text evidence="2">The sequence shown here is derived from an EMBL/GenBank/DDBJ whole genome shotgun (WGS) entry which is preliminary data.</text>
</comment>
<evidence type="ECO:0000256" key="1">
    <source>
        <dbReference type="SAM" id="Phobius"/>
    </source>
</evidence>
<dbReference type="Proteomes" id="UP000477911">
    <property type="component" value="Unassembled WGS sequence"/>
</dbReference>
<dbReference type="AlphaFoldDB" id="A0A6L7GA68"/>
<keyword evidence="1" id="KW-0472">Membrane</keyword>
<accession>A0A6L7GA68</accession>
<keyword evidence="1" id="KW-0812">Transmembrane</keyword>
<organism evidence="2 3">
    <name type="scientific">Pseudooceanicola albus</name>
    <dbReference type="NCBI Taxonomy" id="2692189"/>
    <lineage>
        <taxon>Bacteria</taxon>
        <taxon>Pseudomonadati</taxon>
        <taxon>Pseudomonadota</taxon>
        <taxon>Alphaproteobacteria</taxon>
        <taxon>Rhodobacterales</taxon>
        <taxon>Paracoccaceae</taxon>
        <taxon>Pseudooceanicola</taxon>
    </lineage>
</organism>
<dbReference type="RefSeq" id="WP_160896554.1">
    <property type="nucleotide sequence ID" value="NZ_WUMU01000027.1"/>
</dbReference>
<feature type="transmembrane region" description="Helical" evidence="1">
    <location>
        <begin position="12"/>
        <end position="45"/>
    </location>
</feature>
<keyword evidence="1" id="KW-1133">Transmembrane helix</keyword>
<dbReference type="EMBL" id="WUMU01000027">
    <property type="protein sequence ID" value="MXN20428.1"/>
    <property type="molecule type" value="Genomic_DNA"/>
</dbReference>